<dbReference type="PANTHER" id="PTHR47256:SF10">
    <property type="entry name" value="ZN(II)2CYS6 TRANSCRIPTION FACTOR (EUROFUNG)"/>
    <property type="match status" value="1"/>
</dbReference>
<dbReference type="GO" id="GO:0003677">
    <property type="term" value="F:DNA binding"/>
    <property type="evidence" value="ECO:0007669"/>
    <property type="project" value="InterPro"/>
</dbReference>
<dbReference type="RefSeq" id="XP_056503453.1">
    <property type="nucleotide sequence ID" value="XM_056640959.1"/>
</dbReference>
<organism evidence="4 5">
    <name type="scientific">Penicillium citrinum</name>
    <dbReference type="NCBI Taxonomy" id="5077"/>
    <lineage>
        <taxon>Eukaryota</taxon>
        <taxon>Fungi</taxon>
        <taxon>Dikarya</taxon>
        <taxon>Ascomycota</taxon>
        <taxon>Pezizomycotina</taxon>
        <taxon>Eurotiomycetes</taxon>
        <taxon>Eurotiomycetidae</taxon>
        <taxon>Eurotiales</taxon>
        <taxon>Aspergillaceae</taxon>
        <taxon>Penicillium</taxon>
    </lineage>
</organism>
<protein>
    <submittedName>
        <fullName evidence="4">Transcriptional regulator family: Fungal Specific TF</fullName>
    </submittedName>
</protein>
<reference evidence="4" key="1">
    <citation type="submission" date="2022-11" db="EMBL/GenBank/DDBJ databases">
        <authorList>
            <person name="Petersen C."/>
        </authorList>
    </citation>
    <scope>NUCLEOTIDE SEQUENCE</scope>
    <source>
        <strain evidence="4">IBT 23319</strain>
    </source>
</reference>
<evidence type="ECO:0000313" key="4">
    <source>
        <dbReference type="EMBL" id="KAJ5240448.1"/>
    </source>
</evidence>
<evidence type="ECO:0000256" key="2">
    <source>
        <dbReference type="SAM" id="Phobius"/>
    </source>
</evidence>
<gene>
    <name evidence="4" type="ORF">N7469_002039</name>
</gene>
<keyword evidence="2" id="KW-0472">Membrane</keyword>
<proteinExistence type="predicted"/>
<keyword evidence="2" id="KW-0812">Transmembrane</keyword>
<feature type="transmembrane region" description="Helical" evidence="2">
    <location>
        <begin position="298"/>
        <end position="317"/>
    </location>
</feature>
<dbReference type="InterPro" id="IPR053187">
    <property type="entry name" value="Notoamide_regulator"/>
</dbReference>
<dbReference type="Pfam" id="PF04082">
    <property type="entry name" value="Fungal_trans"/>
    <property type="match status" value="1"/>
</dbReference>
<comment type="caution">
    <text evidence="4">The sequence shown here is derived from an EMBL/GenBank/DDBJ whole genome shotgun (WGS) entry which is preliminary data.</text>
</comment>
<reference evidence="4" key="2">
    <citation type="journal article" date="2023" name="IMA Fungus">
        <title>Comparative genomic study of the Penicillium genus elucidates a diverse pangenome and 15 lateral gene transfer events.</title>
        <authorList>
            <person name="Petersen C."/>
            <person name="Sorensen T."/>
            <person name="Nielsen M.R."/>
            <person name="Sondergaard T.E."/>
            <person name="Sorensen J.L."/>
            <person name="Fitzpatrick D.A."/>
            <person name="Frisvad J.C."/>
            <person name="Nielsen K.L."/>
        </authorList>
    </citation>
    <scope>NUCLEOTIDE SEQUENCE</scope>
    <source>
        <strain evidence="4">IBT 23319</strain>
    </source>
</reference>
<dbReference type="PANTHER" id="PTHR47256">
    <property type="entry name" value="ZN(II)2CYS6 TRANSCRIPTION FACTOR (EUROFUNG)-RELATED"/>
    <property type="match status" value="1"/>
</dbReference>
<dbReference type="EMBL" id="JAPQKT010000002">
    <property type="protein sequence ID" value="KAJ5240448.1"/>
    <property type="molecule type" value="Genomic_DNA"/>
</dbReference>
<evidence type="ECO:0000313" key="5">
    <source>
        <dbReference type="Proteomes" id="UP001147733"/>
    </source>
</evidence>
<keyword evidence="1" id="KW-0539">Nucleus</keyword>
<evidence type="ECO:0000259" key="3">
    <source>
        <dbReference type="Pfam" id="PF04082"/>
    </source>
</evidence>
<accession>A0A9W9PBZ8</accession>
<feature type="domain" description="Xylanolytic transcriptional activator regulatory" evidence="3">
    <location>
        <begin position="208"/>
        <end position="304"/>
    </location>
</feature>
<dbReference type="CDD" id="cd12148">
    <property type="entry name" value="fungal_TF_MHR"/>
    <property type="match status" value="1"/>
</dbReference>
<name>A0A9W9PBZ8_PENCI</name>
<dbReference type="AlphaFoldDB" id="A0A9W9PBZ8"/>
<sequence length="444" mass="50084">MSQPESSKSLSSLGPGPPGVCTQQSLTACSGSPSPCNPCIRAGTENDCHFDPRRDLRRKVTANGRYKNSPMTKFCSIFCEAPFIEELTALIRRNGSMREIALALGSPVTEFSELRALSTPGHLALSEEEHRHLESPHFAEFETKARRSSKLSRIPNAPEENIEPSNCVMYPYALVTLESLCDIPRFKVSENPWTEVTDDSDLVSHLVSLYFTWDHPCLQFVDQGIFVDHMERENLDSEFCTPLLVNSLLSVASTYSDGADVIFDAKSAFSRGDSFFQAAERLWRAQNGRPTLPNIQTLLLMCSVYVSALYCISIHFGKVKAEQKRKLSFQGNNSLRWLTLRQAVQLGQDIGLFCCRERHFRPVKLCRQRWSVHNGGSADFDRSPYPRSNQITFATKLPHLPKIRQGLAELTEIMVHVQELLYDDKPLISFGTLFAQVEIPYNRL</sequence>
<keyword evidence="5" id="KW-1185">Reference proteome</keyword>
<dbReference type="GeneID" id="81380126"/>
<dbReference type="InterPro" id="IPR007219">
    <property type="entry name" value="XnlR_reg_dom"/>
</dbReference>
<evidence type="ECO:0000256" key="1">
    <source>
        <dbReference type="ARBA" id="ARBA00023242"/>
    </source>
</evidence>
<dbReference type="Proteomes" id="UP001147733">
    <property type="component" value="Unassembled WGS sequence"/>
</dbReference>
<dbReference type="GO" id="GO:0008270">
    <property type="term" value="F:zinc ion binding"/>
    <property type="evidence" value="ECO:0007669"/>
    <property type="project" value="InterPro"/>
</dbReference>
<dbReference type="OrthoDB" id="2593732at2759"/>
<keyword evidence="2" id="KW-1133">Transmembrane helix</keyword>
<dbReference type="GO" id="GO:0006351">
    <property type="term" value="P:DNA-templated transcription"/>
    <property type="evidence" value="ECO:0007669"/>
    <property type="project" value="InterPro"/>
</dbReference>